<evidence type="ECO:0000313" key="3">
    <source>
        <dbReference type="EMBL" id="SVA36427.1"/>
    </source>
</evidence>
<feature type="domain" description="Sortilin N-terminal" evidence="2">
    <location>
        <begin position="28"/>
        <end position="152"/>
    </location>
</feature>
<dbReference type="Gene3D" id="2.130.10.10">
    <property type="entry name" value="YVTN repeat-like/Quinoprotein amine dehydrogenase"/>
    <property type="match status" value="3"/>
</dbReference>
<dbReference type="PANTHER" id="PTHR12106">
    <property type="entry name" value="SORTILIN RELATED"/>
    <property type="match status" value="1"/>
</dbReference>
<organism evidence="3">
    <name type="scientific">marine metagenome</name>
    <dbReference type="NCBI Taxonomy" id="408172"/>
    <lineage>
        <taxon>unclassified sequences</taxon>
        <taxon>metagenomes</taxon>
        <taxon>ecological metagenomes</taxon>
    </lineage>
</organism>
<gene>
    <name evidence="3" type="ORF">METZ01_LOCUS89281</name>
</gene>
<dbReference type="CDD" id="cd15482">
    <property type="entry name" value="Sialidase_non-viral"/>
    <property type="match status" value="1"/>
</dbReference>
<dbReference type="Pfam" id="PF15902">
    <property type="entry name" value="Sortilin-Vps10"/>
    <property type="match status" value="1"/>
</dbReference>
<dbReference type="SUPFAM" id="SSF110296">
    <property type="entry name" value="Oligoxyloglucan reducing end-specific cellobiohydrolase"/>
    <property type="match status" value="2"/>
</dbReference>
<proteinExistence type="predicted"/>
<accession>A0A381V9S2</accession>
<feature type="non-terminal residue" evidence="3">
    <location>
        <position position="481"/>
    </location>
</feature>
<reference evidence="3" key="1">
    <citation type="submission" date="2018-05" db="EMBL/GenBank/DDBJ databases">
        <authorList>
            <person name="Lanie J.A."/>
            <person name="Ng W.-L."/>
            <person name="Kazmierczak K.M."/>
            <person name="Andrzejewski T.M."/>
            <person name="Davidsen T.M."/>
            <person name="Wayne K.J."/>
            <person name="Tettelin H."/>
            <person name="Glass J.I."/>
            <person name="Rusch D."/>
            <person name="Podicherti R."/>
            <person name="Tsui H.-C.T."/>
            <person name="Winkler M.E."/>
        </authorList>
    </citation>
    <scope>NUCLEOTIDE SEQUENCE</scope>
</reference>
<sequence length="481" mass="52622">VAESDPNVIYVSTGSDGLRSNVIIGKGVYKSTDAGRTWDHIGLEATGNSGAVLIHPQNPDIVYVAAIGNPFAANPERGVYRTIDGGDSWQQVLFVSDKTGAVDLEFAPGNPDEIYASMWLAERKPWTIISGGYEGGVYKSSDGGDTWIHLQDGLPNGLRGKSNLAVSSGDPDRVYVLIEAPGESGGVYRSDDRGTSWYQVSDYQPIRNRPFYYNNLVAHPTNPDILWGMAEGYSRSTDGGRTWGSGGRTPHGDNHDLWINPDDPNIMIQSNDGGANVTRDGGQTWSTQNNQPTAELYQVDVSDDFPYRLYAGQQDNSTISVPSLPDRSTPGGGEGLWEAHGGCETGPVVPKPGDPDIVYANCKGRFGVFNRRTGQERQYYVGFWNLYGRNPAELAFRFQRVAPIHVSPHDPNRVYHTSQYVHVTEDAGVTWETISPDLTAFTPETQVHSGGPITVDATGEEHFSVIYEIQESPHERGVIWV</sequence>
<name>A0A381V9S2_9ZZZZ</name>
<evidence type="ECO:0000256" key="1">
    <source>
        <dbReference type="ARBA" id="ARBA00022737"/>
    </source>
</evidence>
<dbReference type="InterPro" id="IPR015943">
    <property type="entry name" value="WD40/YVTN_repeat-like_dom_sf"/>
</dbReference>
<dbReference type="AlphaFoldDB" id="A0A381V9S2"/>
<dbReference type="InterPro" id="IPR031778">
    <property type="entry name" value="Sortilin_N"/>
</dbReference>
<protein>
    <recommendedName>
        <fullName evidence="2">Sortilin N-terminal domain-containing protein</fullName>
    </recommendedName>
</protein>
<dbReference type="InterPro" id="IPR050310">
    <property type="entry name" value="VPS10-sortilin"/>
</dbReference>
<dbReference type="PANTHER" id="PTHR12106:SF27">
    <property type="entry name" value="SORTILIN-RELATED RECEPTOR"/>
    <property type="match status" value="1"/>
</dbReference>
<keyword evidence="1" id="KW-0677">Repeat</keyword>
<dbReference type="EMBL" id="UINC01008082">
    <property type="protein sequence ID" value="SVA36427.1"/>
    <property type="molecule type" value="Genomic_DNA"/>
</dbReference>
<feature type="non-terminal residue" evidence="3">
    <location>
        <position position="1"/>
    </location>
</feature>
<evidence type="ECO:0000259" key="2">
    <source>
        <dbReference type="Pfam" id="PF15902"/>
    </source>
</evidence>